<dbReference type="eggNOG" id="COG4663">
    <property type="taxonomic scope" value="Bacteria"/>
</dbReference>
<keyword evidence="3" id="KW-0574">Periplasm</keyword>
<dbReference type="CDD" id="cd13604">
    <property type="entry name" value="PBP2_TRAP_ketoacid_lactate_like"/>
    <property type="match status" value="1"/>
</dbReference>
<dbReference type="PANTHER" id="PTHR33376">
    <property type="match status" value="1"/>
</dbReference>
<proteinExistence type="predicted"/>
<keyword evidence="5" id="KW-0479">Metal-binding</keyword>
<keyword evidence="7" id="KW-1185">Reference proteome</keyword>
<dbReference type="Gene3D" id="3.40.190.170">
    <property type="entry name" value="Bacterial extracellular solute-binding protein, family 7"/>
    <property type="match status" value="1"/>
</dbReference>
<dbReference type="NCBIfam" id="NF037995">
    <property type="entry name" value="TRAP_S1"/>
    <property type="match status" value="1"/>
</dbReference>
<dbReference type="Pfam" id="PF03480">
    <property type="entry name" value="DctP"/>
    <property type="match status" value="1"/>
</dbReference>
<dbReference type="Proteomes" id="UP000008130">
    <property type="component" value="Chromosome"/>
</dbReference>
<dbReference type="PATRIC" id="fig|991905.3.peg.1414"/>
<keyword evidence="2" id="KW-0732">Signal</keyword>
<dbReference type="AlphaFoldDB" id="F2J2A7"/>
<evidence type="ECO:0000313" key="6">
    <source>
        <dbReference type="EMBL" id="ADZ69803.1"/>
    </source>
</evidence>
<dbReference type="HOGENOM" id="CLU_036176_0_1_5"/>
<name>F2J2A7_POLGS</name>
<organism evidence="6 7">
    <name type="scientific">Polymorphum gilvum (strain LMG 25793 / CGMCC 1.9160 / SL003B-26A1)</name>
    <dbReference type="NCBI Taxonomy" id="991905"/>
    <lineage>
        <taxon>Bacteria</taxon>
        <taxon>Pseudomonadati</taxon>
        <taxon>Pseudomonadota</taxon>
        <taxon>Alphaproteobacteria</taxon>
        <taxon>Rhodobacterales</taxon>
        <taxon>Paracoccaceae</taxon>
        <taxon>Polymorphum</taxon>
    </lineage>
</organism>
<dbReference type="PIRSF" id="PIRSF039026">
    <property type="entry name" value="SiaP"/>
    <property type="match status" value="1"/>
</dbReference>
<dbReference type="PROSITE" id="PS51318">
    <property type="entry name" value="TAT"/>
    <property type="match status" value="1"/>
</dbReference>
<evidence type="ECO:0000256" key="1">
    <source>
        <dbReference type="ARBA" id="ARBA00004418"/>
    </source>
</evidence>
<protein>
    <submittedName>
        <fullName evidence="6">Twin-arginine translocation pathway signal</fullName>
    </submittedName>
</protein>
<dbReference type="KEGG" id="pgv:SL003B_1375"/>
<sequence length="394" mass="42748">MLFSGFDLRGDLRGAGTETTRTPHTWEVSFMDRRSFIRTSAALGAGAATAALAAPAIAQDKITWRMVTTWPKNFPGLGVGAQRLADRITAASGGRLTIQVYSAGELVPPLQSLDAVIGGSAEMSHGAAYYWQNKSAALSFFTGVPYGMTSRELAAWVRYMGGQEIWDEIYDQFGVQGFLSGDTGTQAGGWFRNELTGLDSVKGIRFRTPGLGGRVWEKLGATVTNMAAGEIFQALQSGALDAAEFVGPYNDLALGFYQVAKNYYFPSFVEPGLATELVVDKAKYQALPADLQALVRDVCQAEYDQVASDFYANDPRALQTLVNDHGVNVREFPEEILEAGAKAAMEIMAELRDSGDALTKKTTESFIAALNIVRTRSEKTDGAFVTAREKYFKI</sequence>
<feature type="binding site" evidence="5">
    <location>
        <position position="244"/>
    </location>
    <ligand>
        <name>substrate</name>
    </ligand>
</feature>
<reference evidence="6 7" key="1">
    <citation type="journal article" date="2011" name="J. Bacteriol.">
        <title>Complete genome sequence of Polymorphum gilvum SL003B-26A1T, a crude oil-degrading bacterium from oil-polluted saline soil.</title>
        <authorList>
            <person name="Li S.G."/>
            <person name="Tang Y.Q."/>
            <person name="Nie Y."/>
            <person name="Cai M."/>
            <person name="Wu X.L."/>
        </authorList>
    </citation>
    <scope>NUCLEOTIDE SEQUENCE [LARGE SCALE GENOMIC DNA]</scope>
    <source>
        <strain evidence="7">LMG 25793 / CGMCC 1.9160 / SL003B-26A1</strain>
    </source>
</reference>
<dbReference type="PANTHER" id="PTHR33376:SF5">
    <property type="entry name" value="EXTRACYTOPLASMIC SOLUTE RECEPTOR PROTEIN"/>
    <property type="match status" value="1"/>
</dbReference>
<dbReference type="GO" id="GO:0042597">
    <property type="term" value="C:periplasmic space"/>
    <property type="evidence" value="ECO:0007669"/>
    <property type="project" value="UniProtKB-SubCell"/>
</dbReference>
<dbReference type="GO" id="GO:0046872">
    <property type="term" value="F:metal ion binding"/>
    <property type="evidence" value="ECO:0007669"/>
    <property type="project" value="UniProtKB-KW"/>
</dbReference>
<feature type="binding site" evidence="4">
    <location>
        <position position="207"/>
    </location>
    <ligand>
        <name>substrate</name>
    </ligand>
</feature>
<evidence type="ECO:0000256" key="5">
    <source>
        <dbReference type="PIRSR" id="PIRSR039026-2"/>
    </source>
</evidence>
<dbReference type="InterPro" id="IPR018389">
    <property type="entry name" value="DctP_fam"/>
</dbReference>
<dbReference type="GO" id="GO:0031317">
    <property type="term" value="C:tripartite ATP-independent periplasmic transporter complex"/>
    <property type="evidence" value="ECO:0007669"/>
    <property type="project" value="InterPro"/>
</dbReference>
<evidence type="ECO:0000256" key="4">
    <source>
        <dbReference type="PIRSR" id="PIRSR039026-1"/>
    </source>
</evidence>
<evidence type="ECO:0000256" key="3">
    <source>
        <dbReference type="ARBA" id="ARBA00022764"/>
    </source>
</evidence>
<accession>F2J2A7</accession>
<evidence type="ECO:0000313" key="7">
    <source>
        <dbReference type="Proteomes" id="UP000008130"/>
    </source>
</evidence>
<dbReference type="EMBL" id="CP002568">
    <property type="protein sequence ID" value="ADZ69803.1"/>
    <property type="molecule type" value="Genomic_DNA"/>
</dbReference>
<comment type="subcellular location">
    <subcellularLocation>
        <location evidence="1">Periplasm</location>
    </subcellularLocation>
</comment>
<feature type="binding site" evidence="4">
    <location>
        <position position="186"/>
    </location>
    <ligand>
        <name>substrate</name>
    </ligand>
</feature>
<feature type="binding site" evidence="5">
    <location>
        <position position="270"/>
    </location>
    <ligand>
        <name>substrate</name>
    </ligand>
</feature>
<dbReference type="InterPro" id="IPR026289">
    <property type="entry name" value="SBP_TakP-like"/>
</dbReference>
<dbReference type="InterPro" id="IPR038404">
    <property type="entry name" value="TRAP_DctP_sf"/>
</dbReference>
<dbReference type="Gene3D" id="3.40.190.10">
    <property type="entry name" value="Periplasmic binding protein-like II"/>
    <property type="match status" value="1"/>
</dbReference>
<dbReference type="GO" id="GO:0055085">
    <property type="term" value="P:transmembrane transport"/>
    <property type="evidence" value="ECO:0007669"/>
    <property type="project" value="InterPro"/>
</dbReference>
<dbReference type="STRING" id="991905.SL003B_1375"/>
<dbReference type="InterPro" id="IPR006311">
    <property type="entry name" value="TAT_signal"/>
</dbReference>
<evidence type="ECO:0000256" key="2">
    <source>
        <dbReference type="ARBA" id="ARBA00022729"/>
    </source>
</evidence>
<gene>
    <name evidence="6" type="ordered locus">SL003B_1375</name>
</gene>
<feature type="binding site" evidence="5">
    <location>
        <position position="245"/>
    </location>
    <ligand>
        <name>Na(+)</name>
        <dbReference type="ChEBI" id="CHEBI:29101"/>
    </ligand>
</feature>